<feature type="signal peptide" evidence="2">
    <location>
        <begin position="1"/>
        <end position="27"/>
    </location>
</feature>
<proteinExistence type="predicted"/>
<evidence type="ECO:0000313" key="3">
    <source>
        <dbReference type="Proteomes" id="UP000694864"/>
    </source>
</evidence>
<keyword evidence="3" id="KW-1185">Reference proteome</keyword>
<sequence length="100" mass="10824">MEKNGSSISVLMVLLFLLSFFFHHTESALPADHEQLSITGRRILAVYKHNGAIGTPSSRSGRGGGHGRRLMSIYKPNGDIYTRPSSSGHGGGRIHQHSSP</sequence>
<evidence type="ECO:0000256" key="2">
    <source>
        <dbReference type="SAM" id="SignalP"/>
    </source>
</evidence>
<dbReference type="RefSeq" id="XP_010481693.1">
    <property type="nucleotide sequence ID" value="XM_010483391.2"/>
</dbReference>
<dbReference type="Proteomes" id="UP000694864">
    <property type="component" value="Chromosome 18"/>
</dbReference>
<organism evidence="3 4">
    <name type="scientific">Camelina sativa</name>
    <name type="common">False flax</name>
    <name type="synonym">Myagrum sativum</name>
    <dbReference type="NCBI Taxonomy" id="90675"/>
    <lineage>
        <taxon>Eukaryota</taxon>
        <taxon>Viridiplantae</taxon>
        <taxon>Streptophyta</taxon>
        <taxon>Embryophyta</taxon>
        <taxon>Tracheophyta</taxon>
        <taxon>Spermatophyta</taxon>
        <taxon>Magnoliopsida</taxon>
        <taxon>eudicotyledons</taxon>
        <taxon>Gunneridae</taxon>
        <taxon>Pentapetalae</taxon>
        <taxon>rosids</taxon>
        <taxon>malvids</taxon>
        <taxon>Brassicales</taxon>
        <taxon>Brassicaceae</taxon>
        <taxon>Camelineae</taxon>
        <taxon>Camelina</taxon>
    </lineage>
</organism>
<reference evidence="3" key="1">
    <citation type="journal article" date="2014" name="Nat. Commun.">
        <title>The emerging biofuel crop Camelina sativa retains a highly undifferentiated hexaploid genome structure.</title>
        <authorList>
            <person name="Kagale S."/>
            <person name="Koh C."/>
            <person name="Nixon J."/>
            <person name="Bollina V."/>
            <person name="Clarke W.E."/>
            <person name="Tuteja R."/>
            <person name="Spillane C."/>
            <person name="Robinson S.J."/>
            <person name="Links M.G."/>
            <person name="Clarke C."/>
            <person name="Higgins E.E."/>
            <person name="Huebert T."/>
            <person name="Sharpe A.G."/>
            <person name="Parkin I.A."/>
        </authorList>
    </citation>
    <scope>NUCLEOTIDE SEQUENCE [LARGE SCALE GENOMIC DNA]</scope>
    <source>
        <strain evidence="3">cv. DH55</strain>
    </source>
</reference>
<reference evidence="4" key="2">
    <citation type="submission" date="2025-08" db="UniProtKB">
        <authorList>
            <consortium name="RefSeq"/>
        </authorList>
    </citation>
    <scope>IDENTIFICATION</scope>
    <source>
        <tissue evidence="4">Leaf</tissue>
    </source>
</reference>
<evidence type="ECO:0000256" key="1">
    <source>
        <dbReference type="SAM" id="MobiDB-lite"/>
    </source>
</evidence>
<accession>A0ABM0X725</accession>
<protein>
    <submittedName>
        <fullName evidence="4">Uncharacterized protein LOC104760469</fullName>
    </submittedName>
</protein>
<feature type="region of interest" description="Disordered" evidence="1">
    <location>
        <begin position="77"/>
        <end position="100"/>
    </location>
</feature>
<gene>
    <name evidence="4" type="primary">LOC104760469</name>
</gene>
<feature type="chain" id="PRO_5047241803" evidence="2">
    <location>
        <begin position="28"/>
        <end position="100"/>
    </location>
</feature>
<name>A0ABM0X725_CAMSA</name>
<keyword evidence="2" id="KW-0732">Signal</keyword>
<dbReference type="GeneID" id="104760469"/>
<evidence type="ECO:0000313" key="4">
    <source>
        <dbReference type="RefSeq" id="XP_010481693.1"/>
    </source>
</evidence>